<dbReference type="EMBL" id="CP097636">
    <property type="protein sequence ID" value="URI11038.1"/>
    <property type="molecule type" value="Genomic_DNA"/>
</dbReference>
<gene>
    <name evidence="1" type="ORF">MW290_18895</name>
</gene>
<organism evidence="1 2">
    <name type="scientific">Aquincola tertiaricarbonis</name>
    <dbReference type="NCBI Taxonomy" id="391953"/>
    <lineage>
        <taxon>Bacteria</taxon>
        <taxon>Pseudomonadati</taxon>
        <taxon>Pseudomonadota</taxon>
        <taxon>Betaproteobacteria</taxon>
        <taxon>Burkholderiales</taxon>
        <taxon>Sphaerotilaceae</taxon>
        <taxon>Aquincola</taxon>
    </lineage>
</organism>
<keyword evidence="2" id="KW-1185">Reference proteome</keyword>
<dbReference type="Proteomes" id="UP001056201">
    <property type="component" value="Chromosome 2"/>
</dbReference>
<reference evidence="1" key="1">
    <citation type="submission" date="2022-05" db="EMBL/GenBank/DDBJ databases">
        <title>An RpoN-dependent PEP-CTERM gene is involved in floc formation of an Aquincola tertiaricarbonis strain.</title>
        <authorList>
            <person name="Qiu D."/>
            <person name="Xia M."/>
        </authorList>
    </citation>
    <scope>NUCLEOTIDE SEQUENCE</scope>
    <source>
        <strain evidence="1">RN12</strain>
    </source>
</reference>
<protein>
    <submittedName>
        <fullName evidence="1">Uncharacterized protein</fullName>
    </submittedName>
</protein>
<proteinExistence type="predicted"/>
<evidence type="ECO:0000313" key="2">
    <source>
        <dbReference type="Proteomes" id="UP001056201"/>
    </source>
</evidence>
<evidence type="ECO:0000313" key="1">
    <source>
        <dbReference type="EMBL" id="URI11038.1"/>
    </source>
</evidence>
<name>A0ABY4SDI8_AQUTE</name>
<dbReference type="RefSeq" id="WP_250199236.1">
    <property type="nucleotide sequence ID" value="NZ_CP097636.1"/>
</dbReference>
<accession>A0ABY4SDI8</accession>
<sequence>MSRPYTSTAVRLDVLSAKDAHRTWLKLRAAGHHAAAAAARNLRDCAMRAARAKVNGGAA</sequence>